<evidence type="ECO:0000313" key="4">
    <source>
        <dbReference type="EMBL" id="AYC33066.1"/>
    </source>
</evidence>
<protein>
    <submittedName>
        <fullName evidence="4">DUF1254 domain-containing protein</fullName>
    </submittedName>
</protein>
<dbReference type="KEGG" id="pcav:D3880_12135"/>
<proteinExistence type="predicted"/>
<evidence type="ECO:0000313" key="5">
    <source>
        <dbReference type="Proteomes" id="UP000265560"/>
    </source>
</evidence>
<evidence type="ECO:0000259" key="2">
    <source>
        <dbReference type="Pfam" id="PF06742"/>
    </source>
</evidence>
<dbReference type="InterPro" id="IPR037049">
    <property type="entry name" value="DUF1214_C_sf"/>
</dbReference>
<dbReference type="InterPro" id="IPR037050">
    <property type="entry name" value="DUF1254_sf"/>
</dbReference>
<dbReference type="Gene3D" id="2.60.120.600">
    <property type="entry name" value="Domain of unknown function DUF1214, C-terminal domain"/>
    <property type="match status" value="1"/>
</dbReference>
<feature type="domain" description="DUF1254" evidence="3">
    <location>
        <begin position="73"/>
        <end position="197"/>
    </location>
</feature>
<feature type="domain" description="DUF1214" evidence="2">
    <location>
        <begin position="332"/>
        <end position="442"/>
    </location>
</feature>
<accession>A0A385Z1W5</accession>
<evidence type="ECO:0000259" key="3">
    <source>
        <dbReference type="Pfam" id="PF06863"/>
    </source>
</evidence>
<dbReference type="Proteomes" id="UP000265560">
    <property type="component" value="Chromosome"/>
</dbReference>
<keyword evidence="1" id="KW-0732">Signal</keyword>
<dbReference type="Pfam" id="PF06863">
    <property type="entry name" value="DUF1254"/>
    <property type="match status" value="1"/>
</dbReference>
<organism evidence="4 5">
    <name type="scientific">Pseudomonas cavernae</name>
    <dbReference type="NCBI Taxonomy" id="2320867"/>
    <lineage>
        <taxon>Bacteria</taxon>
        <taxon>Pseudomonadati</taxon>
        <taxon>Pseudomonadota</taxon>
        <taxon>Gammaproteobacteria</taxon>
        <taxon>Pseudomonadales</taxon>
        <taxon>Pseudomonadaceae</taxon>
        <taxon>Pseudomonas</taxon>
    </lineage>
</organism>
<dbReference type="OrthoDB" id="9777345at2"/>
<sequence>MTTTSPRTVLHRRLSLLALTLSLGLPIAHAAPSPEQARKLAAEAYVFAYATAEHDKVLNAIAAKLPYNVLFGEARLLGPDDKNVVSPNNDTFYSRALLDLRSEPQVLSVPAEGKRYYSFQLVDLRTNNLDYIGTRATGTAAGRYLIAGPDWQGQLPAGFDGLIRSPSRVVFLLGRTEVKGAADQPAAAAVLKEYRLQSLSAALKQDAPAALPKLTLPPYSNTKAGKASALFSTFNALAPLHAWSAEEQAQLQRFAEIGVGPGLDFKPSAEIAAAVDAGAEAGRDKVKAASVSISPNRNGWYSSPANVGHFGSDDLTRAAAAWRYIYVNDAAEALYPIALQDSQGQPLNGSKRYRLHFAAGQLPPVNSFWSLTMYDSQTQLLVANPIQRYSIGDRTPGLVYDADGGLTLYLQHDAPAATQQANWLPAPKGQFNMLLRLYLPKESALKGTYQLPAITPVGGQE</sequence>
<name>A0A385Z1W5_9PSED</name>
<dbReference type="PANTHER" id="PTHR36509:SF2">
    <property type="entry name" value="BLL3101 PROTEIN"/>
    <property type="match status" value="1"/>
</dbReference>
<dbReference type="Pfam" id="PF06742">
    <property type="entry name" value="DUF1214"/>
    <property type="match status" value="1"/>
</dbReference>
<dbReference type="InterPro" id="IPR010679">
    <property type="entry name" value="DUF1254"/>
</dbReference>
<gene>
    <name evidence="4" type="ORF">D3880_12135</name>
</gene>
<keyword evidence="5" id="KW-1185">Reference proteome</keyword>
<feature type="chain" id="PRO_5017477317" evidence="1">
    <location>
        <begin position="31"/>
        <end position="461"/>
    </location>
</feature>
<dbReference type="InterPro" id="IPR010621">
    <property type="entry name" value="DUF1214"/>
</dbReference>
<dbReference type="SUPFAM" id="SSF160935">
    <property type="entry name" value="VPA0735-like"/>
    <property type="match status" value="1"/>
</dbReference>
<evidence type="ECO:0000256" key="1">
    <source>
        <dbReference type="SAM" id="SignalP"/>
    </source>
</evidence>
<feature type="signal peptide" evidence="1">
    <location>
        <begin position="1"/>
        <end position="30"/>
    </location>
</feature>
<dbReference type="Gene3D" id="2.60.40.1610">
    <property type="entry name" value="Domain of unknown function DUF1254"/>
    <property type="match status" value="1"/>
</dbReference>
<dbReference type="RefSeq" id="WP_119893685.1">
    <property type="nucleotide sequence ID" value="NZ_CP032419.1"/>
</dbReference>
<dbReference type="EMBL" id="CP032419">
    <property type="protein sequence ID" value="AYC33066.1"/>
    <property type="molecule type" value="Genomic_DNA"/>
</dbReference>
<dbReference type="PANTHER" id="PTHR36509">
    <property type="entry name" value="BLL3101 PROTEIN"/>
    <property type="match status" value="1"/>
</dbReference>
<dbReference type="AlphaFoldDB" id="A0A385Z1W5"/>
<reference evidence="5" key="1">
    <citation type="submission" date="2018-09" db="EMBL/GenBank/DDBJ databases">
        <authorList>
            <person name="Zhu H."/>
        </authorList>
    </citation>
    <scope>NUCLEOTIDE SEQUENCE [LARGE SCALE GENOMIC DNA]</scope>
    <source>
        <strain evidence="5">K2W31S-8</strain>
    </source>
</reference>